<gene>
    <name evidence="5" type="ORF">GCM10010970_27580</name>
</gene>
<dbReference type="InterPro" id="IPR000160">
    <property type="entry name" value="GGDEF_dom"/>
</dbReference>
<name>A0ABQ2PBK5_9NEIS</name>
<dbReference type="Pfam" id="PF00990">
    <property type="entry name" value="GGDEF"/>
    <property type="match status" value="1"/>
</dbReference>
<keyword evidence="6" id="KW-1185">Reference proteome</keyword>
<dbReference type="PROSITE" id="PS50887">
    <property type="entry name" value="GGDEF"/>
    <property type="match status" value="1"/>
</dbReference>
<dbReference type="Proteomes" id="UP000637267">
    <property type="component" value="Unassembled WGS sequence"/>
</dbReference>
<dbReference type="InterPro" id="IPR043128">
    <property type="entry name" value="Rev_trsase/Diguanyl_cyclase"/>
</dbReference>
<evidence type="ECO:0000313" key="5">
    <source>
        <dbReference type="EMBL" id="GGP22758.1"/>
    </source>
</evidence>
<dbReference type="Gene3D" id="3.30.70.270">
    <property type="match status" value="1"/>
</dbReference>
<proteinExistence type="predicted"/>
<dbReference type="EMBL" id="BMLX01000003">
    <property type="protein sequence ID" value="GGP22758.1"/>
    <property type="molecule type" value="Genomic_DNA"/>
</dbReference>
<dbReference type="PANTHER" id="PTHR45138:SF9">
    <property type="entry name" value="DIGUANYLATE CYCLASE DGCM-RELATED"/>
    <property type="match status" value="1"/>
</dbReference>
<keyword evidence="3" id="KW-0175">Coiled coil</keyword>
<evidence type="ECO:0000256" key="2">
    <source>
        <dbReference type="ARBA" id="ARBA00034247"/>
    </source>
</evidence>
<dbReference type="InterPro" id="IPR029787">
    <property type="entry name" value="Nucleotide_cyclase"/>
</dbReference>
<dbReference type="EC" id="2.7.7.65" evidence="1"/>
<dbReference type="InterPro" id="IPR050469">
    <property type="entry name" value="Diguanylate_Cyclase"/>
</dbReference>
<protein>
    <recommendedName>
        <fullName evidence="1">diguanylate cyclase</fullName>
        <ecNumber evidence="1">2.7.7.65</ecNumber>
    </recommendedName>
</protein>
<reference evidence="6" key="1">
    <citation type="journal article" date="2019" name="Int. J. Syst. Evol. Microbiol.">
        <title>The Global Catalogue of Microorganisms (GCM) 10K type strain sequencing project: providing services to taxonomists for standard genome sequencing and annotation.</title>
        <authorList>
            <consortium name="The Broad Institute Genomics Platform"/>
            <consortium name="The Broad Institute Genome Sequencing Center for Infectious Disease"/>
            <person name="Wu L."/>
            <person name="Ma J."/>
        </authorList>
    </citation>
    <scope>NUCLEOTIDE SEQUENCE [LARGE SCALE GENOMIC DNA]</scope>
    <source>
        <strain evidence="6">CGMCC 1.8859</strain>
    </source>
</reference>
<comment type="caution">
    <text evidence="5">The sequence shown here is derived from an EMBL/GenBank/DDBJ whole genome shotgun (WGS) entry which is preliminary data.</text>
</comment>
<feature type="domain" description="GGDEF" evidence="4">
    <location>
        <begin position="109"/>
        <end position="240"/>
    </location>
</feature>
<accession>A0ABQ2PBK5</accession>
<dbReference type="NCBIfam" id="TIGR00254">
    <property type="entry name" value="GGDEF"/>
    <property type="match status" value="1"/>
</dbReference>
<comment type="catalytic activity">
    <reaction evidence="2">
        <text>2 GTP = 3',3'-c-di-GMP + 2 diphosphate</text>
        <dbReference type="Rhea" id="RHEA:24898"/>
        <dbReference type="ChEBI" id="CHEBI:33019"/>
        <dbReference type="ChEBI" id="CHEBI:37565"/>
        <dbReference type="ChEBI" id="CHEBI:58805"/>
        <dbReference type="EC" id="2.7.7.65"/>
    </reaction>
</comment>
<feature type="coiled-coil region" evidence="3">
    <location>
        <begin position="45"/>
        <end position="79"/>
    </location>
</feature>
<evidence type="ECO:0000259" key="4">
    <source>
        <dbReference type="PROSITE" id="PS50887"/>
    </source>
</evidence>
<dbReference type="SUPFAM" id="SSF55073">
    <property type="entry name" value="Nucleotide cyclase"/>
    <property type="match status" value="1"/>
</dbReference>
<sequence>MNTVTDPDLFDLEHAALAEATLVFEDAHAPAGIYRLALGELIGHYERLLRETDRLIRRSDRQEREMTVLNQRLQALARSLEYRARHDTLTGVLNRGAVIELSGEMLAGSDMALIVLDLDHFKRINDTYGHPAGDMVLQTVVGHLQSVVPQTGEIGRVGGEEFTVMLPRTTLDDALAIAERMRAAVAAHVFPAPIERNITASFGVSWNDVGTPFENAYGRADEALYIAKRNGRDQVVRARN</sequence>
<organism evidence="5 6">
    <name type="scientific">Silvimonas iriomotensis</name>
    <dbReference type="NCBI Taxonomy" id="449662"/>
    <lineage>
        <taxon>Bacteria</taxon>
        <taxon>Pseudomonadati</taxon>
        <taxon>Pseudomonadota</taxon>
        <taxon>Betaproteobacteria</taxon>
        <taxon>Neisseriales</taxon>
        <taxon>Chitinibacteraceae</taxon>
        <taxon>Silvimonas</taxon>
    </lineage>
</organism>
<dbReference type="SMART" id="SM00267">
    <property type="entry name" value="GGDEF"/>
    <property type="match status" value="1"/>
</dbReference>
<evidence type="ECO:0000256" key="1">
    <source>
        <dbReference type="ARBA" id="ARBA00012528"/>
    </source>
</evidence>
<evidence type="ECO:0000313" key="6">
    <source>
        <dbReference type="Proteomes" id="UP000637267"/>
    </source>
</evidence>
<evidence type="ECO:0000256" key="3">
    <source>
        <dbReference type="SAM" id="Coils"/>
    </source>
</evidence>
<dbReference type="CDD" id="cd01949">
    <property type="entry name" value="GGDEF"/>
    <property type="match status" value="1"/>
</dbReference>
<dbReference type="PANTHER" id="PTHR45138">
    <property type="entry name" value="REGULATORY COMPONENTS OF SENSORY TRANSDUCTION SYSTEM"/>
    <property type="match status" value="1"/>
</dbReference>